<dbReference type="EMBL" id="SGXA01000002">
    <property type="protein sequence ID" value="RZS71677.1"/>
    <property type="molecule type" value="Genomic_DNA"/>
</dbReference>
<protein>
    <submittedName>
        <fullName evidence="2">CubicO group peptidase (Beta-lactamase class C family)</fullName>
    </submittedName>
</protein>
<proteinExistence type="predicted"/>
<organism evidence="2 3">
    <name type="scientific">Pseudobacter ginsenosidimutans</name>
    <dbReference type="NCBI Taxonomy" id="661488"/>
    <lineage>
        <taxon>Bacteria</taxon>
        <taxon>Pseudomonadati</taxon>
        <taxon>Bacteroidota</taxon>
        <taxon>Chitinophagia</taxon>
        <taxon>Chitinophagales</taxon>
        <taxon>Chitinophagaceae</taxon>
        <taxon>Pseudobacter</taxon>
    </lineage>
</organism>
<comment type="caution">
    <text evidence="2">The sequence shown here is derived from an EMBL/GenBank/DDBJ whole genome shotgun (WGS) entry which is preliminary data.</text>
</comment>
<dbReference type="PANTHER" id="PTHR43283">
    <property type="entry name" value="BETA-LACTAMASE-RELATED"/>
    <property type="match status" value="1"/>
</dbReference>
<dbReference type="RefSeq" id="WP_130542153.1">
    <property type="nucleotide sequence ID" value="NZ_CP042431.1"/>
</dbReference>
<sequence length="391" mass="43383">MQRRKFILWGGQTALFSVAGLSSMANLNPLQYSSFLNLTSEPLAKELEKLIPKLMQEAKIPGLSIALVRNGQLSWSKGFGVKDQLSKKPVNPNTIFEIASVSKTVFAYAVMKLCEKGIIDLDIPLVQYANIGFLDNDPRINLITARHVLSHRSGLQNWRSQDDPIKLHFDPGTDFLYSGEGYYYLQSIVTQLTGKVNPNECGSYEGDVKVCASDIGDYLEKNVLRPFGMNSSGYVWTEAIGKDQALPHDPNGQLITKPNQTATDMARYAAAGGLLTSANDYARFIIGLFSPKENDPFILNKKRMMEMVRPHIKLREEQKIDGASSWALGWAVQERPEGNVILHSGGQTGFKSLAMVSLEKKSGFVILTNCDNGAYVLNNPKVEKVLSRLFE</sequence>
<dbReference type="Gene3D" id="3.40.710.10">
    <property type="entry name" value="DD-peptidase/beta-lactamase superfamily"/>
    <property type="match status" value="1"/>
</dbReference>
<dbReference type="InterPro" id="IPR012338">
    <property type="entry name" value="Beta-lactam/transpept-like"/>
</dbReference>
<gene>
    <name evidence="2" type="ORF">EV199_3585</name>
</gene>
<dbReference type="SUPFAM" id="SSF56601">
    <property type="entry name" value="beta-lactamase/transpeptidase-like"/>
    <property type="match status" value="1"/>
</dbReference>
<reference evidence="2 3" key="1">
    <citation type="submission" date="2019-02" db="EMBL/GenBank/DDBJ databases">
        <title>Genomic Encyclopedia of Type Strains, Phase IV (KMG-IV): sequencing the most valuable type-strain genomes for metagenomic binning, comparative biology and taxonomic classification.</title>
        <authorList>
            <person name="Goeker M."/>
        </authorList>
    </citation>
    <scope>NUCLEOTIDE SEQUENCE [LARGE SCALE GENOMIC DNA]</scope>
    <source>
        <strain evidence="2 3">DSM 18116</strain>
    </source>
</reference>
<evidence type="ECO:0000313" key="3">
    <source>
        <dbReference type="Proteomes" id="UP000293874"/>
    </source>
</evidence>
<dbReference type="InterPro" id="IPR001466">
    <property type="entry name" value="Beta-lactam-related"/>
</dbReference>
<dbReference type="Pfam" id="PF00144">
    <property type="entry name" value="Beta-lactamase"/>
    <property type="match status" value="1"/>
</dbReference>
<dbReference type="OrthoDB" id="1357763at2"/>
<name>A0A4Q7MSU8_9BACT</name>
<evidence type="ECO:0000313" key="2">
    <source>
        <dbReference type="EMBL" id="RZS71677.1"/>
    </source>
</evidence>
<dbReference type="Proteomes" id="UP000293874">
    <property type="component" value="Unassembled WGS sequence"/>
</dbReference>
<feature type="domain" description="Beta-lactamase-related" evidence="1">
    <location>
        <begin position="47"/>
        <end position="373"/>
    </location>
</feature>
<dbReference type="PANTHER" id="PTHR43283:SF18">
    <property type="match status" value="1"/>
</dbReference>
<keyword evidence="3" id="KW-1185">Reference proteome</keyword>
<dbReference type="InterPro" id="IPR050789">
    <property type="entry name" value="Diverse_Enzym_Activities"/>
</dbReference>
<accession>A0A4Q7MSU8</accession>
<dbReference type="AlphaFoldDB" id="A0A4Q7MSU8"/>
<evidence type="ECO:0000259" key="1">
    <source>
        <dbReference type="Pfam" id="PF00144"/>
    </source>
</evidence>